<evidence type="ECO:0000313" key="1">
    <source>
        <dbReference type="EMBL" id="ABW25358.1"/>
    </source>
</evidence>
<keyword evidence="2" id="KW-1185">Reference proteome</keyword>
<dbReference type="PANTHER" id="PTHR38009:SF1">
    <property type="entry name" value="CONSERVED HYPOTHETICAL PHAGE TAIL PROTEIN"/>
    <property type="match status" value="1"/>
</dbReference>
<evidence type="ECO:0000313" key="2">
    <source>
        <dbReference type="Proteomes" id="UP000000268"/>
    </source>
</evidence>
<evidence type="ECO:0008006" key="3">
    <source>
        <dbReference type="Google" id="ProtNLM"/>
    </source>
</evidence>
<gene>
    <name evidence="1" type="ordered locus">AM1_0272</name>
</gene>
<dbReference type="RefSeq" id="WP_012160968.1">
    <property type="nucleotide sequence ID" value="NC_009925.1"/>
</dbReference>
<dbReference type="EMBL" id="CP000828">
    <property type="protein sequence ID" value="ABW25358.1"/>
    <property type="molecule type" value="Genomic_DNA"/>
</dbReference>
<dbReference type="GO" id="GO:0005198">
    <property type="term" value="F:structural molecule activity"/>
    <property type="evidence" value="ECO:0007669"/>
    <property type="project" value="InterPro"/>
</dbReference>
<dbReference type="Proteomes" id="UP000000268">
    <property type="component" value="Chromosome"/>
</dbReference>
<sequence length="166" mass="18157">MPSELNKPIAPSSFYLEISGVADGEKSVFKSVNIPDYSPKVQGGQQAVGTTKGGKTVWQVNSAGFEGLFSFDCICIASGDGDSTSMNMYKWFEQCLPSSSGGKGKWADNQKEGSITAYNTDGEEVAKWQFSEAWPSKYKCADLDVTADSYIEETYTITCEKFNRTK</sequence>
<dbReference type="STRING" id="329726.AM1_0272"/>
<dbReference type="Pfam" id="PF06841">
    <property type="entry name" value="Phage_T4_gp19"/>
    <property type="match status" value="1"/>
</dbReference>
<name>B0C8W8_ACAM1</name>
<dbReference type="OrthoDB" id="529773at2"/>
<dbReference type="PANTHER" id="PTHR38009">
    <property type="entry name" value="CONSERVED HYPOTHETICAL PHAGE TAIL PROTEIN"/>
    <property type="match status" value="1"/>
</dbReference>
<dbReference type="eggNOG" id="ENOG5032UAC">
    <property type="taxonomic scope" value="Bacteria"/>
</dbReference>
<accession>B0C8W8</accession>
<dbReference type="InterPro" id="IPR011747">
    <property type="entry name" value="CHP02241"/>
</dbReference>
<dbReference type="KEGG" id="amr:AM1_0272"/>
<dbReference type="InterPro" id="IPR010667">
    <property type="entry name" value="Phage_T4_Gp19"/>
</dbReference>
<reference evidence="1 2" key="1">
    <citation type="journal article" date="2008" name="Proc. Natl. Acad. Sci. U.S.A.">
        <title>Niche adaptation and genome expansion in the chlorophyll d-producing cyanobacterium Acaryochloris marina.</title>
        <authorList>
            <person name="Swingley W.D."/>
            <person name="Chen M."/>
            <person name="Cheung P.C."/>
            <person name="Conrad A.L."/>
            <person name="Dejesa L.C."/>
            <person name="Hao J."/>
            <person name="Honchak B.M."/>
            <person name="Karbach L.E."/>
            <person name="Kurdoglu A."/>
            <person name="Lahiri S."/>
            <person name="Mastrian S.D."/>
            <person name="Miyashita H."/>
            <person name="Page L."/>
            <person name="Ramakrishna P."/>
            <person name="Satoh S."/>
            <person name="Sattley W.M."/>
            <person name="Shimada Y."/>
            <person name="Taylor H.L."/>
            <person name="Tomo T."/>
            <person name="Tsuchiya T."/>
            <person name="Wang Z.T."/>
            <person name="Raymond J."/>
            <person name="Mimuro M."/>
            <person name="Blankenship R.E."/>
            <person name="Touchman J.W."/>
        </authorList>
    </citation>
    <scope>NUCLEOTIDE SEQUENCE [LARGE SCALE GENOMIC DNA]</scope>
    <source>
        <strain evidence="2">MBIC 11017</strain>
    </source>
</reference>
<dbReference type="AlphaFoldDB" id="B0C8W8"/>
<organism evidence="1 2">
    <name type="scientific">Acaryochloris marina (strain MBIC 11017)</name>
    <dbReference type="NCBI Taxonomy" id="329726"/>
    <lineage>
        <taxon>Bacteria</taxon>
        <taxon>Bacillati</taxon>
        <taxon>Cyanobacteriota</taxon>
        <taxon>Cyanophyceae</taxon>
        <taxon>Acaryochloridales</taxon>
        <taxon>Acaryochloridaceae</taxon>
        <taxon>Acaryochloris</taxon>
    </lineage>
</organism>
<proteinExistence type="predicted"/>
<protein>
    <recommendedName>
        <fullName evidence="3">Phage tail protein</fullName>
    </recommendedName>
</protein>
<dbReference type="HOGENOM" id="CLU_101335_1_0_3"/>